<dbReference type="Pfam" id="PF00145">
    <property type="entry name" value="DNA_methylase"/>
    <property type="match status" value="1"/>
</dbReference>
<evidence type="ECO:0000256" key="3">
    <source>
        <dbReference type="SAM" id="MobiDB-lite"/>
    </source>
</evidence>
<protein>
    <recommendedName>
        <fullName evidence="5">DNA (cytosine-5-)-methyltransferase</fullName>
    </recommendedName>
</protein>
<name>A0A0F9Q874_9ZZZZ</name>
<dbReference type="InterPro" id="IPR001525">
    <property type="entry name" value="C5_MeTfrase"/>
</dbReference>
<dbReference type="InterPro" id="IPR029063">
    <property type="entry name" value="SAM-dependent_MTases_sf"/>
</dbReference>
<evidence type="ECO:0000256" key="1">
    <source>
        <dbReference type="ARBA" id="ARBA00022603"/>
    </source>
</evidence>
<comment type="caution">
    <text evidence="4">The sequence shown here is derived from an EMBL/GenBank/DDBJ whole genome shotgun (WGS) entry which is preliminary data.</text>
</comment>
<evidence type="ECO:0008006" key="5">
    <source>
        <dbReference type="Google" id="ProtNLM"/>
    </source>
</evidence>
<feature type="region of interest" description="Disordered" evidence="3">
    <location>
        <begin position="174"/>
        <end position="246"/>
    </location>
</feature>
<feature type="compositionally biased region" description="Low complexity" evidence="3">
    <location>
        <begin position="180"/>
        <end position="192"/>
    </location>
</feature>
<dbReference type="SUPFAM" id="SSF53335">
    <property type="entry name" value="S-adenosyl-L-methionine-dependent methyltransferases"/>
    <property type="match status" value="1"/>
</dbReference>
<gene>
    <name evidence="4" type="ORF">LCGC14_1126560</name>
</gene>
<keyword evidence="1" id="KW-0489">Methyltransferase</keyword>
<keyword evidence="2" id="KW-0808">Transferase</keyword>
<dbReference type="Gene3D" id="3.40.50.150">
    <property type="entry name" value="Vaccinia Virus protein VP39"/>
    <property type="match status" value="1"/>
</dbReference>
<evidence type="ECO:0000256" key="2">
    <source>
        <dbReference type="ARBA" id="ARBA00022679"/>
    </source>
</evidence>
<sequence length="335" mass="36557">MGGVYYNDNDRYCCDVLRARIADGNLPRGFVDERDISEVSAEGIKKYAQAHFFAGIGGWPYAVELSDWPADEPIWTASCPCQPISGAGKRRGEKDSRHLWPALYRLISKHKPNALFGEQVASGDGSEWLDGVSLDLEEIGYRVGTIDLPAAGEGAPIIRQRLWWVACPNGGHASTEREQCGGQQRQQQANGGDSEIGARMASAMPTRRATRRTESGNGQIAGSRSNSERLASTASTGRRQSGSARGEIFKSRTVKRLAGLCRSDWSNYEIVWCDERAAGKGWVPRRTQSGVFPLAPRLSGRMDQLRAIGNSIVPQVAARFINAFLEVKNGGTLSI</sequence>
<feature type="compositionally biased region" description="Polar residues" evidence="3">
    <location>
        <begin position="215"/>
        <end position="243"/>
    </location>
</feature>
<dbReference type="GO" id="GO:0032259">
    <property type="term" value="P:methylation"/>
    <property type="evidence" value="ECO:0007669"/>
    <property type="project" value="UniProtKB-KW"/>
</dbReference>
<accession>A0A0F9Q874</accession>
<dbReference type="EMBL" id="LAZR01005247">
    <property type="protein sequence ID" value="KKN01558.1"/>
    <property type="molecule type" value="Genomic_DNA"/>
</dbReference>
<reference evidence="4" key="1">
    <citation type="journal article" date="2015" name="Nature">
        <title>Complex archaea that bridge the gap between prokaryotes and eukaryotes.</title>
        <authorList>
            <person name="Spang A."/>
            <person name="Saw J.H."/>
            <person name="Jorgensen S.L."/>
            <person name="Zaremba-Niedzwiedzka K."/>
            <person name="Martijn J."/>
            <person name="Lind A.E."/>
            <person name="van Eijk R."/>
            <person name="Schleper C."/>
            <person name="Guy L."/>
            <person name="Ettema T.J."/>
        </authorList>
    </citation>
    <scope>NUCLEOTIDE SEQUENCE</scope>
</reference>
<proteinExistence type="predicted"/>
<evidence type="ECO:0000313" key="4">
    <source>
        <dbReference type="EMBL" id="KKN01558.1"/>
    </source>
</evidence>
<organism evidence="4">
    <name type="scientific">marine sediment metagenome</name>
    <dbReference type="NCBI Taxonomy" id="412755"/>
    <lineage>
        <taxon>unclassified sequences</taxon>
        <taxon>metagenomes</taxon>
        <taxon>ecological metagenomes</taxon>
    </lineage>
</organism>
<dbReference type="GO" id="GO:0008168">
    <property type="term" value="F:methyltransferase activity"/>
    <property type="evidence" value="ECO:0007669"/>
    <property type="project" value="UniProtKB-KW"/>
</dbReference>
<dbReference type="AlphaFoldDB" id="A0A0F9Q874"/>